<evidence type="ECO:0000256" key="5">
    <source>
        <dbReference type="SAM" id="Coils"/>
    </source>
</evidence>
<organism evidence="8 9">
    <name type="scientific">Thlaspi arvense</name>
    <name type="common">Field penny-cress</name>
    <dbReference type="NCBI Taxonomy" id="13288"/>
    <lineage>
        <taxon>Eukaryota</taxon>
        <taxon>Viridiplantae</taxon>
        <taxon>Streptophyta</taxon>
        <taxon>Embryophyta</taxon>
        <taxon>Tracheophyta</taxon>
        <taxon>Spermatophyta</taxon>
        <taxon>Magnoliopsida</taxon>
        <taxon>eudicotyledons</taxon>
        <taxon>Gunneridae</taxon>
        <taxon>Pentapetalae</taxon>
        <taxon>rosids</taxon>
        <taxon>malvids</taxon>
        <taxon>Brassicales</taxon>
        <taxon>Brassicaceae</taxon>
        <taxon>Thlaspideae</taxon>
        <taxon>Thlaspi</taxon>
    </lineage>
</organism>
<sequence length="352" mass="40746">MAMPPRNNRKEVSSPPSPKRNPHIPFRSSSSSSSSAADNFSSDRRMKPIVFPPGFKFVPTDEDLIFHYLKPFVRNSKIPPPNVPIHLVNIYESNPERLSEEYEKGNDKEWFFITERTKLQEGGKNQKRSDDGGTWKAIITKKIKAGQVVVGYKTALEYHIGKIPNALKSNWLMHEFWVEPSSHDKSDCDVDHALCKIYLTPKAYKRKAEEEENEKMKMKIKEDVVEALEEEVDQPRNVAFQEPYQPQQPRNVAFQQQMKMKIKEEVAEALEEEVEQPRNVAFQQPYQPQQFQQPYQPQPCPFISDEMYQLFNSNQIPDDFDAFWTGSIDPQPLDGDRESGNSGYLKKSSEKD</sequence>
<evidence type="ECO:0000256" key="6">
    <source>
        <dbReference type="SAM" id="MobiDB-lite"/>
    </source>
</evidence>
<dbReference type="GO" id="GO:0006355">
    <property type="term" value="P:regulation of DNA-templated transcription"/>
    <property type="evidence" value="ECO:0007669"/>
    <property type="project" value="InterPro"/>
</dbReference>
<keyword evidence="3" id="KW-0804">Transcription</keyword>
<reference evidence="8 9" key="1">
    <citation type="submission" date="2022-03" db="EMBL/GenBank/DDBJ databases">
        <authorList>
            <person name="Nunn A."/>
            <person name="Chopra R."/>
            <person name="Nunn A."/>
            <person name="Contreras Garrido A."/>
        </authorList>
    </citation>
    <scope>NUCLEOTIDE SEQUENCE [LARGE SCALE GENOMIC DNA]</scope>
</reference>
<evidence type="ECO:0000256" key="4">
    <source>
        <dbReference type="ARBA" id="ARBA00023242"/>
    </source>
</evidence>
<keyword evidence="5" id="KW-0175">Coiled coil</keyword>
<feature type="domain" description="NAC" evidence="7">
    <location>
        <begin position="51"/>
        <end position="200"/>
    </location>
</feature>
<evidence type="ECO:0000259" key="7">
    <source>
        <dbReference type="PROSITE" id="PS51005"/>
    </source>
</evidence>
<gene>
    <name evidence="8" type="ORF">TAV2_LOCUS17483</name>
</gene>
<accession>A0AAU9SF31</accession>
<evidence type="ECO:0000256" key="3">
    <source>
        <dbReference type="ARBA" id="ARBA00023163"/>
    </source>
</evidence>
<dbReference type="SUPFAM" id="SSF101941">
    <property type="entry name" value="NAC domain"/>
    <property type="match status" value="1"/>
</dbReference>
<dbReference type="PROSITE" id="PS51005">
    <property type="entry name" value="NAC"/>
    <property type="match status" value="1"/>
</dbReference>
<evidence type="ECO:0000256" key="1">
    <source>
        <dbReference type="ARBA" id="ARBA00023015"/>
    </source>
</evidence>
<dbReference type="Gene3D" id="2.170.150.80">
    <property type="entry name" value="NAC domain"/>
    <property type="match status" value="1"/>
</dbReference>
<feature type="coiled-coil region" evidence="5">
    <location>
        <begin position="211"/>
        <end position="272"/>
    </location>
</feature>
<dbReference type="Pfam" id="PF02365">
    <property type="entry name" value="NAM"/>
    <property type="match status" value="1"/>
</dbReference>
<dbReference type="PANTHER" id="PTHR31714">
    <property type="entry name" value="F-BOX ASSOCIATED UBIQUITINATION EFFECTOR FAMILY PROTEIN-RELATED"/>
    <property type="match status" value="1"/>
</dbReference>
<dbReference type="AlphaFoldDB" id="A0AAU9SF31"/>
<dbReference type="InterPro" id="IPR036093">
    <property type="entry name" value="NAC_dom_sf"/>
</dbReference>
<evidence type="ECO:0000256" key="2">
    <source>
        <dbReference type="ARBA" id="ARBA00023125"/>
    </source>
</evidence>
<dbReference type="Proteomes" id="UP000836841">
    <property type="component" value="Chromosome 5"/>
</dbReference>
<keyword evidence="9" id="KW-1185">Reference proteome</keyword>
<name>A0AAU9SF31_THLAR</name>
<proteinExistence type="predicted"/>
<keyword evidence="4" id="KW-0539">Nucleus</keyword>
<protein>
    <recommendedName>
        <fullName evidence="7">NAC domain-containing protein</fullName>
    </recommendedName>
</protein>
<keyword evidence="1" id="KW-0805">Transcription regulation</keyword>
<keyword evidence="2" id="KW-0238">DNA-binding</keyword>
<dbReference type="InterPro" id="IPR003441">
    <property type="entry name" value="NAC-dom"/>
</dbReference>
<dbReference type="GO" id="GO:0003677">
    <property type="term" value="F:DNA binding"/>
    <property type="evidence" value="ECO:0007669"/>
    <property type="project" value="UniProtKB-KW"/>
</dbReference>
<feature type="compositionally biased region" description="Low complexity" evidence="6">
    <location>
        <begin position="26"/>
        <end position="40"/>
    </location>
</feature>
<feature type="region of interest" description="Disordered" evidence="6">
    <location>
        <begin position="1"/>
        <end position="41"/>
    </location>
</feature>
<feature type="region of interest" description="Disordered" evidence="6">
    <location>
        <begin position="321"/>
        <end position="352"/>
    </location>
</feature>
<dbReference type="PANTHER" id="PTHR31714:SF10">
    <property type="entry name" value="F-BOX ASSOCIATED UBIQUITINATION EFFECTOR FAMILY PROTEIN-RELATED"/>
    <property type="match status" value="1"/>
</dbReference>
<dbReference type="EMBL" id="OU466861">
    <property type="protein sequence ID" value="CAH2063963.1"/>
    <property type="molecule type" value="Genomic_DNA"/>
</dbReference>
<evidence type="ECO:0000313" key="9">
    <source>
        <dbReference type="Proteomes" id="UP000836841"/>
    </source>
</evidence>
<evidence type="ECO:0000313" key="8">
    <source>
        <dbReference type="EMBL" id="CAH2063963.1"/>
    </source>
</evidence>